<gene>
    <name evidence="3" type="ORF">OOJ09_27345</name>
</gene>
<dbReference type="PANTHER" id="PTHR42709">
    <property type="entry name" value="ALKALINE PHOSPHATASE LIKE PROTEIN"/>
    <property type="match status" value="1"/>
</dbReference>
<feature type="transmembrane region" description="Helical" evidence="1">
    <location>
        <begin position="41"/>
        <end position="61"/>
    </location>
</feature>
<evidence type="ECO:0000313" key="4">
    <source>
        <dbReference type="Proteomes" id="UP001152178"/>
    </source>
</evidence>
<dbReference type="Pfam" id="PF09335">
    <property type="entry name" value="VTT_dom"/>
    <property type="match status" value="1"/>
</dbReference>
<dbReference type="InterPro" id="IPR051311">
    <property type="entry name" value="DedA_domain"/>
</dbReference>
<dbReference type="InterPro" id="IPR032816">
    <property type="entry name" value="VTT_dom"/>
</dbReference>
<dbReference type="Proteomes" id="UP001152178">
    <property type="component" value="Unassembled WGS sequence"/>
</dbReference>
<sequence length="146" mass="15468">MAALAIYGGLFVSAFLAATVLPVSSEVVLAGLVAAGRGDPALLFTVATIGNTLGSVMNWIMGRGIDTLQTKRWFPITREQYEHASRTFRRFGAWTLLFAWLPVVGDAFTVAAGAARVHFGLFVVLVALGKAARYAVIIAGGLWAIA</sequence>
<reference evidence="3" key="1">
    <citation type="submission" date="2022-11" db="EMBL/GenBank/DDBJ databases">
        <authorList>
            <person name="Coimbra C."/>
        </authorList>
    </citation>
    <scope>NUCLEOTIDE SEQUENCE</scope>
    <source>
        <strain evidence="3">Jales19</strain>
    </source>
</reference>
<comment type="caution">
    <text evidence="3">The sequence shown here is derived from an EMBL/GenBank/DDBJ whole genome shotgun (WGS) entry which is preliminary data.</text>
</comment>
<keyword evidence="1" id="KW-1133">Transmembrane helix</keyword>
<accession>A0ABT4R252</accession>
<evidence type="ECO:0000313" key="3">
    <source>
        <dbReference type="EMBL" id="MCZ8547911.1"/>
    </source>
</evidence>
<evidence type="ECO:0000259" key="2">
    <source>
        <dbReference type="Pfam" id="PF09335"/>
    </source>
</evidence>
<organism evidence="3 4">
    <name type="scientific">Mesorhizobium qingshengii</name>
    <dbReference type="NCBI Taxonomy" id="1165689"/>
    <lineage>
        <taxon>Bacteria</taxon>
        <taxon>Pseudomonadati</taxon>
        <taxon>Pseudomonadota</taxon>
        <taxon>Alphaproteobacteria</taxon>
        <taxon>Hyphomicrobiales</taxon>
        <taxon>Phyllobacteriaceae</taxon>
        <taxon>Mesorhizobium</taxon>
    </lineage>
</organism>
<name>A0ABT4R252_9HYPH</name>
<proteinExistence type="predicted"/>
<feature type="domain" description="VTT" evidence="2">
    <location>
        <begin position="27"/>
        <end position="139"/>
    </location>
</feature>
<feature type="transmembrane region" description="Helical" evidence="1">
    <location>
        <begin position="91"/>
        <end position="115"/>
    </location>
</feature>
<keyword evidence="1" id="KW-0812">Transmembrane</keyword>
<keyword evidence="1" id="KW-0472">Membrane</keyword>
<feature type="transmembrane region" description="Helical" evidence="1">
    <location>
        <begin position="121"/>
        <end position="145"/>
    </location>
</feature>
<keyword evidence="4" id="KW-1185">Reference proteome</keyword>
<evidence type="ECO:0000256" key="1">
    <source>
        <dbReference type="SAM" id="Phobius"/>
    </source>
</evidence>
<dbReference type="EMBL" id="JAPFQA010000019">
    <property type="protein sequence ID" value="MCZ8547911.1"/>
    <property type="molecule type" value="Genomic_DNA"/>
</dbReference>
<dbReference type="PANTHER" id="PTHR42709:SF4">
    <property type="entry name" value="INNER MEMBRANE PROTEIN YQAA"/>
    <property type="match status" value="1"/>
</dbReference>
<protein>
    <submittedName>
        <fullName evidence="3">DedA family protein</fullName>
    </submittedName>
</protein>